<gene>
    <name evidence="4" type="ORF">GCWU000182_001186</name>
</gene>
<dbReference type="Gene3D" id="3.30.450.20">
    <property type="entry name" value="PAS domain"/>
    <property type="match status" value="1"/>
</dbReference>
<organism evidence="4 5">
    <name type="scientific">Abiotrophia defectiva ATCC 49176</name>
    <dbReference type="NCBI Taxonomy" id="592010"/>
    <lineage>
        <taxon>Bacteria</taxon>
        <taxon>Bacillati</taxon>
        <taxon>Bacillota</taxon>
        <taxon>Bacilli</taxon>
        <taxon>Lactobacillales</taxon>
        <taxon>Aerococcaceae</taxon>
        <taxon>Abiotrophia</taxon>
    </lineage>
</organism>
<sequence length="514" mass="56419">MIMTNSSRDQRIQVLKDILLRLHHGASSDSVEADFQAHFSDVSPIEVSLMEHELMNGDHGVGFEDVMKLCTVHAKVMAAGVQGKEVPDSQQEGHPVWIFKQENLALQAGLHRIQRLLDALESAESQGQDLDPGLLRGLTRQYQLLDQFQRHYRRKEELFFPIMESYGHDAPPKVMWGVDDQIRDLFGLAKEALKGLVDQTEGASVAQVLATYQAFVQEFKDMIFKEEAILIPLLLSLFSEDDWLAIAKDSPEFGYTIIQPDKEWVPSRVKFGEQGENGDVAGAGREAQAPGQAGQPAQTQPLPGADSWAGAGQGSNQASGPAAEPAVNLGAGSVSDPSSTSTAGPTAKPADNSAADSATSPAPNPEADLPFGGGYLSLKEANLILNHLPFEITFIDKNDLFKYFNTSMAIENKLFPRVPSAIGRHVKMCHPPRSLDMVMTLIDDLKHKRRASESMWFHRSDGRFAYVTYIGVFDDQDQYMGVLEYVHDIAPLLDLGPDKRGLAPLEGDGEQAKD</sequence>
<evidence type="ECO:0000259" key="2">
    <source>
        <dbReference type="Pfam" id="PF01814"/>
    </source>
</evidence>
<dbReference type="eggNOG" id="COG2461">
    <property type="taxonomic scope" value="Bacteria"/>
</dbReference>
<feature type="domain" description="DUF438" evidence="3">
    <location>
        <begin position="15"/>
        <end position="78"/>
    </location>
</feature>
<evidence type="ECO:0000313" key="4">
    <source>
        <dbReference type="EMBL" id="ESK65405.1"/>
    </source>
</evidence>
<dbReference type="SUPFAM" id="SSF55785">
    <property type="entry name" value="PYP-like sensor domain (PAS domain)"/>
    <property type="match status" value="1"/>
</dbReference>
<dbReference type="Pfam" id="PF01814">
    <property type="entry name" value="Hemerythrin"/>
    <property type="match status" value="1"/>
</dbReference>
<dbReference type="Pfam" id="PF13596">
    <property type="entry name" value="PAS_10"/>
    <property type="match status" value="1"/>
</dbReference>
<dbReference type="PANTHER" id="PTHR39966:SF3">
    <property type="entry name" value="DUF438 DOMAIN-CONTAINING PROTEIN"/>
    <property type="match status" value="1"/>
</dbReference>
<dbReference type="InterPro" id="IPR035965">
    <property type="entry name" value="PAS-like_dom_sf"/>
</dbReference>
<dbReference type="Gene3D" id="1.20.120.520">
    <property type="entry name" value="nmb1532 protein domain like"/>
    <property type="match status" value="1"/>
</dbReference>
<reference evidence="4" key="1">
    <citation type="submission" date="2013-06" db="EMBL/GenBank/DDBJ databases">
        <authorList>
            <person name="Weinstock G."/>
            <person name="Sodergren E."/>
            <person name="Clifton S."/>
            <person name="Fulton L."/>
            <person name="Fulton B."/>
            <person name="Courtney L."/>
            <person name="Fronick C."/>
            <person name="Harrison M."/>
            <person name="Strong C."/>
            <person name="Farmer C."/>
            <person name="Delahaunty K."/>
            <person name="Markovic C."/>
            <person name="Hall O."/>
            <person name="Minx P."/>
            <person name="Tomlinson C."/>
            <person name="Mitreva M."/>
            <person name="Nelson J."/>
            <person name="Hou S."/>
            <person name="Wollam A."/>
            <person name="Pepin K.H."/>
            <person name="Johnson M."/>
            <person name="Bhonagiri V."/>
            <person name="Nash W.E."/>
            <person name="Warren W."/>
            <person name="Chinwalla A."/>
            <person name="Mardis E.R."/>
            <person name="Wilson R.K."/>
        </authorList>
    </citation>
    <scope>NUCLEOTIDE SEQUENCE [LARGE SCALE GENOMIC DNA]</scope>
    <source>
        <strain evidence="4">ATCC 49176</strain>
    </source>
</reference>
<proteinExistence type="predicted"/>
<feature type="region of interest" description="Disordered" evidence="1">
    <location>
        <begin position="272"/>
        <end position="366"/>
    </location>
</feature>
<dbReference type="HOGENOM" id="CLU_026706_1_0_9"/>
<evidence type="ECO:0000256" key="1">
    <source>
        <dbReference type="SAM" id="MobiDB-lite"/>
    </source>
</evidence>
<feature type="compositionally biased region" description="Low complexity" evidence="1">
    <location>
        <begin position="314"/>
        <end position="323"/>
    </location>
</feature>
<dbReference type="InterPro" id="IPR007380">
    <property type="entry name" value="DUF438"/>
</dbReference>
<feature type="domain" description="Hemerythrin-like" evidence="2">
    <location>
        <begin position="95"/>
        <end position="234"/>
    </location>
</feature>
<dbReference type="PANTHER" id="PTHR39966">
    <property type="entry name" value="BLL2471 PROTEIN-RELATED"/>
    <property type="match status" value="1"/>
</dbReference>
<name>W1Q2P7_ABIDE</name>
<accession>W1Q2P7</accession>
<comment type="caution">
    <text evidence="4">The sequence shown here is derived from an EMBL/GenBank/DDBJ whole genome shotgun (WGS) entry which is preliminary data.</text>
</comment>
<evidence type="ECO:0000259" key="3">
    <source>
        <dbReference type="Pfam" id="PF04282"/>
    </source>
</evidence>
<dbReference type="AlphaFoldDB" id="W1Q2P7"/>
<dbReference type="EMBL" id="ACIN03000012">
    <property type="protein sequence ID" value="ESK65405.1"/>
    <property type="molecule type" value="Genomic_DNA"/>
</dbReference>
<dbReference type="InterPro" id="IPR012312">
    <property type="entry name" value="Hemerythrin-like"/>
</dbReference>
<keyword evidence="5" id="KW-1185">Reference proteome</keyword>
<feature type="compositionally biased region" description="Polar residues" evidence="1">
    <location>
        <begin position="335"/>
        <end position="344"/>
    </location>
</feature>
<protein>
    <submittedName>
        <fullName evidence="4">Hemerythrin HHE cation binding domain protein</fullName>
    </submittedName>
</protein>
<dbReference type="Proteomes" id="UP000019050">
    <property type="component" value="Unassembled WGS sequence"/>
</dbReference>
<dbReference type="GO" id="GO:0005886">
    <property type="term" value="C:plasma membrane"/>
    <property type="evidence" value="ECO:0007669"/>
    <property type="project" value="TreeGrafter"/>
</dbReference>
<feature type="compositionally biased region" description="Low complexity" evidence="1">
    <location>
        <begin position="282"/>
        <end position="305"/>
    </location>
</feature>
<dbReference type="STRING" id="592010.GCWU000182_001186"/>
<evidence type="ECO:0000313" key="5">
    <source>
        <dbReference type="Proteomes" id="UP000019050"/>
    </source>
</evidence>
<dbReference type="Pfam" id="PF04282">
    <property type="entry name" value="DUF438"/>
    <property type="match status" value="1"/>
</dbReference>